<keyword evidence="1" id="KW-1133">Transmembrane helix</keyword>
<accession>A0ABY6HYC6</accession>
<organism evidence="2 3">
    <name type="scientific">Candidatus Lokiarchaeum ossiferum</name>
    <dbReference type="NCBI Taxonomy" id="2951803"/>
    <lineage>
        <taxon>Archaea</taxon>
        <taxon>Promethearchaeati</taxon>
        <taxon>Promethearchaeota</taxon>
        <taxon>Promethearchaeia</taxon>
        <taxon>Promethearchaeales</taxon>
        <taxon>Promethearchaeaceae</taxon>
        <taxon>Candidatus Lokiarchaeum</taxon>
    </lineage>
</organism>
<evidence type="ECO:0000313" key="2">
    <source>
        <dbReference type="EMBL" id="UYP47444.1"/>
    </source>
</evidence>
<feature type="transmembrane region" description="Helical" evidence="1">
    <location>
        <begin position="128"/>
        <end position="146"/>
    </location>
</feature>
<dbReference type="InterPro" id="IPR007404">
    <property type="entry name" value="YdjM-like"/>
</dbReference>
<feature type="transmembrane region" description="Helical" evidence="1">
    <location>
        <begin position="30"/>
        <end position="53"/>
    </location>
</feature>
<keyword evidence="3" id="KW-1185">Reference proteome</keyword>
<dbReference type="Pfam" id="PF04307">
    <property type="entry name" value="YdjM"/>
    <property type="match status" value="1"/>
</dbReference>
<keyword evidence="1" id="KW-0472">Membrane</keyword>
<dbReference type="EMBL" id="CP104013">
    <property type="protein sequence ID" value="UYP47444.1"/>
    <property type="molecule type" value="Genomic_DNA"/>
</dbReference>
<dbReference type="Proteomes" id="UP001208689">
    <property type="component" value="Chromosome"/>
</dbReference>
<proteinExistence type="predicted"/>
<protein>
    <recommendedName>
        <fullName evidence="4">Metal-dependent hydrolase</fullName>
    </recommendedName>
</protein>
<evidence type="ECO:0000313" key="3">
    <source>
        <dbReference type="Proteomes" id="UP001208689"/>
    </source>
</evidence>
<evidence type="ECO:0008006" key="4">
    <source>
        <dbReference type="Google" id="ProtNLM"/>
    </source>
</evidence>
<feature type="transmembrane region" description="Helical" evidence="1">
    <location>
        <begin position="88"/>
        <end position="108"/>
    </location>
</feature>
<gene>
    <name evidence="2" type="ORF">NEF87_003729</name>
</gene>
<name>A0ABY6HYC6_9ARCH</name>
<evidence type="ECO:0000256" key="1">
    <source>
        <dbReference type="SAM" id="Phobius"/>
    </source>
</evidence>
<sequence length="172" mass="19923">MFILFHIFVPLLCVEILLLIKKEKKPEIHIFWIIVGSIFPDLIDKPLFLIFGIAGGRGYFHTPLLLGIISLILFLLTKNKNVASSFGIGTLFHLLLDIPAVPWLWPIVPITIYESKIEDFFYTLFNNPLVYSTEIIGLIGLLWIGISKKIIFHHSIINWRQLQNYLFIPQKH</sequence>
<feature type="transmembrane region" description="Helical" evidence="1">
    <location>
        <begin position="59"/>
        <end position="76"/>
    </location>
</feature>
<reference evidence="2" key="1">
    <citation type="submission" date="2022-09" db="EMBL/GenBank/DDBJ databases">
        <title>Actin cytoskeleton and complex cell architecture in an #Asgard archaeon.</title>
        <authorList>
            <person name="Ponce Toledo R.I."/>
            <person name="Schleper C."/>
            <person name="Rodrigues Oliveira T."/>
            <person name="Wollweber F."/>
            <person name="Xu J."/>
            <person name="Rittmann S."/>
            <person name="Klingl A."/>
            <person name="Pilhofer M."/>
        </authorList>
    </citation>
    <scope>NUCLEOTIDE SEQUENCE</scope>
    <source>
        <strain evidence="2">B-35</strain>
    </source>
</reference>
<keyword evidence="1" id="KW-0812">Transmembrane</keyword>